<dbReference type="Gene3D" id="3.10.105.10">
    <property type="entry name" value="Dipeptide-binding Protein, Domain 3"/>
    <property type="match status" value="1"/>
</dbReference>
<organism evidence="1">
    <name type="scientific">marine sediment metagenome</name>
    <dbReference type="NCBI Taxonomy" id="412755"/>
    <lineage>
        <taxon>unclassified sequences</taxon>
        <taxon>metagenomes</taxon>
        <taxon>ecological metagenomes</taxon>
    </lineage>
</organism>
<dbReference type="AlphaFoldDB" id="X1F9A3"/>
<sequence>VSWLYGMFRTEEETLFNLGYYSNETVDELIDTGDALSGSDREQATKLFIEAQEILVEDAAAIFFYDHANTHVARTDIAGFVDNPAYPHVVFVYQAPILGSLFLSVPS</sequence>
<protein>
    <recommendedName>
        <fullName evidence="2">Solute-binding protein family 5 domain-containing protein</fullName>
    </recommendedName>
</protein>
<comment type="caution">
    <text evidence="1">The sequence shown here is derived from an EMBL/GenBank/DDBJ whole genome shotgun (WGS) entry which is preliminary data.</text>
</comment>
<accession>X1F9A3</accession>
<proteinExistence type="predicted"/>
<evidence type="ECO:0000313" key="1">
    <source>
        <dbReference type="EMBL" id="GAH42216.1"/>
    </source>
</evidence>
<name>X1F9A3_9ZZZZ</name>
<feature type="non-terminal residue" evidence="1">
    <location>
        <position position="1"/>
    </location>
</feature>
<gene>
    <name evidence="1" type="ORF">S03H2_23061</name>
</gene>
<dbReference type="EMBL" id="BARU01012523">
    <property type="protein sequence ID" value="GAH42216.1"/>
    <property type="molecule type" value="Genomic_DNA"/>
</dbReference>
<reference evidence="1" key="1">
    <citation type="journal article" date="2014" name="Front. Microbiol.">
        <title>High frequency of phylogenetically diverse reductive dehalogenase-homologous genes in deep subseafloor sedimentary metagenomes.</title>
        <authorList>
            <person name="Kawai M."/>
            <person name="Futagami T."/>
            <person name="Toyoda A."/>
            <person name="Takaki Y."/>
            <person name="Nishi S."/>
            <person name="Hori S."/>
            <person name="Arai W."/>
            <person name="Tsubouchi T."/>
            <person name="Morono Y."/>
            <person name="Uchiyama I."/>
            <person name="Ito T."/>
            <person name="Fujiyama A."/>
            <person name="Inagaki F."/>
            <person name="Takami H."/>
        </authorList>
    </citation>
    <scope>NUCLEOTIDE SEQUENCE</scope>
    <source>
        <strain evidence="1">Expedition CK06-06</strain>
    </source>
</reference>
<evidence type="ECO:0008006" key="2">
    <source>
        <dbReference type="Google" id="ProtNLM"/>
    </source>
</evidence>
<dbReference type="SUPFAM" id="SSF53850">
    <property type="entry name" value="Periplasmic binding protein-like II"/>
    <property type="match status" value="1"/>
</dbReference>
<dbReference type="Gene3D" id="3.40.190.10">
    <property type="entry name" value="Periplasmic binding protein-like II"/>
    <property type="match status" value="1"/>
</dbReference>